<dbReference type="GO" id="GO:0005524">
    <property type="term" value="F:ATP binding"/>
    <property type="evidence" value="ECO:0007669"/>
    <property type="project" value="UniProtKB-UniRule"/>
</dbReference>
<dbReference type="PANTHER" id="PTHR37018:SF1">
    <property type="entry name" value="CULTURE SPECIFIC PROTEIN, PUTATIVE (AFU_ORTHOLOGUE AFUA_2G00130)-RELATED"/>
    <property type="match status" value="1"/>
</dbReference>
<reference evidence="3 4" key="1">
    <citation type="journal article" date="2018" name="Sci. Rep.">
        <title>Comparative analysis of the Pocillopora damicornis genome highlights role of immune system in coral evolution.</title>
        <authorList>
            <person name="Cunning R."/>
            <person name="Bay R.A."/>
            <person name="Gillette P."/>
            <person name="Baker A.C."/>
            <person name="Traylor-Knowles N."/>
        </authorList>
    </citation>
    <scope>NUCLEOTIDE SEQUENCE [LARGE SCALE GENOMIC DNA]</scope>
    <source>
        <strain evidence="3">RSMAS</strain>
        <tissue evidence="3">Whole animal</tissue>
    </source>
</reference>
<proteinExistence type="predicted"/>
<evidence type="ECO:0000259" key="2">
    <source>
        <dbReference type="PROSITE" id="PS50975"/>
    </source>
</evidence>
<dbReference type="EMBL" id="RCHS01002017">
    <property type="protein sequence ID" value="RMX49964.1"/>
    <property type="molecule type" value="Genomic_DNA"/>
</dbReference>
<protein>
    <recommendedName>
        <fullName evidence="2">ATP-grasp domain-containing protein</fullName>
    </recommendedName>
</protein>
<keyword evidence="4" id="KW-1185">Reference proteome</keyword>
<dbReference type="Proteomes" id="UP000275408">
    <property type="component" value="Unassembled WGS sequence"/>
</dbReference>
<dbReference type="Gene3D" id="3.30.470.20">
    <property type="entry name" value="ATP-grasp fold, B domain"/>
    <property type="match status" value="1"/>
</dbReference>
<dbReference type="PANTHER" id="PTHR37018">
    <property type="entry name" value="CULTURE SPECIFIC PROTEIN, PUTATIVE (AFU_ORTHOLOGUE AFUA_2G00130)-RELATED"/>
    <property type="match status" value="1"/>
</dbReference>
<dbReference type="PROSITE" id="PS50975">
    <property type="entry name" value="ATP_GRASP"/>
    <property type="match status" value="1"/>
</dbReference>
<dbReference type="InterPro" id="IPR011761">
    <property type="entry name" value="ATP-grasp"/>
</dbReference>
<evidence type="ECO:0000313" key="3">
    <source>
        <dbReference type="EMBL" id="RMX49964.1"/>
    </source>
</evidence>
<dbReference type="AlphaFoldDB" id="A0A3M6U8W4"/>
<accession>A0A3M6U8W4</accession>
<gene>
    <name evidence="3" type="ORF">pdam_00013934</name>
</gene>
<evidence type="ECO:0000313" key="4">
    <source>
        <dbReference type="Proteomes" id="UP000275408"/>
    </source>
</evidence>
<dbReference type="OrthoDB" id="5946236at2759"/>
<keyword evidence="1" id="KW-0067">ATP-binding</keyword>
<dbReference type="GO" id="GO:0046872">
    <property type="term" value="F:metal ion binding"/>
    <property type="evidence" value="ECO:0007669"/>
    <property type="project" value="InterPro"/>
</dbReference>
<keyword evidence="1" id="KW-0547">Nucleotide-binding</keyword>
<feature type="domain" description="ATP-grasp" evidence="2">
    <location>
        <begin position="156"/>
        <end position="351"/>
    </location>
</feature>
<sequence>MYQVFDRPVSPNAFETFSQAIQREAMSSSMNAITIGSLIKKDLTEAYFLPQKPSSYIEEYKFFNSTKYRIFDYPTSSATFRRLVSPCYHLAAAGDEIPVLMERGPELFLKQHWKLWLPAYPTVIVKSPEEGLHDDVPIVTRAALEAIPEDKHFIHPDILYELQLKSSLLDVKAPTPRHMDENHLTFPCLLKIDMSSGGRGNRLVKNQIELAATLRNIREDCGWHGDVLYQEVIPRIKEVPSFQFYLHKSGELYWLGTTIGGFEGFGWTGAVVDWDKHEEYEKLVYEEFTVPIKNYLQKHGYFGLVTFEVIITDQGKYLVDLNPRIGSDTTHLLLAKYMALDFDLKHSAIFSYNKHELSPKEVIARANAINNKGKGLVVVLSAADDEKGCESHFSIFANTPDEVRNLYYQFNNNEAMV</sequence>
<dbReference type="InterPro" id="IPR053269">
    <property type="entry name" value="Asp-Met_ligase"/>
</dbReference>
<comment type="caution">
    <text evidence="3">The sequence shown here is derived from an EMBL/GenBank/DDBJ whole genome shotgun (WGS) entry which is preliminary data.</text>
</comment>
<evidence type="ECO:0000256" key="1">
    <source>
        <dbReference type="PROSITE-ProRule" id="PRU00409"/>
    </source>
</evidence>
<dbReference type="SUPFAM" id="SSF56059">
    <property type="entry name" value="Glutathione synthetase ATP-binding domain-like"/>
    <property type="match status" value="1"/>
</dbReference>
<organism evidence="3 4">
    <name type="scientific">Pocillopora damicornis</name>
    <name type="common">Cauliflower coral</name>
    <name type="synonym">Millepora damicornis</name>
    <dbReference type="NCBI Taxonomy" id="46731"/>
    <lineage>
        <taxon>Eukaryota</taxon>
        <taxon>Metazoa</taxon>
        <taxon>Cnidaria</taxon>
        <taxon>Anthozoa</taxon>
        <taxon>Hexacorallia</taxon>
        <taxon>Scleractinia</taxon>
        <taxon>Astrocoeniina</taxon>
        <taxon>Pocilloporidae</taxon>
        <taxon>Pocillopora</taxon>
    </lineage>
</organism>
<name>A0A3M6U8W4_POCDA</name>